<name>A0A0W0S5Y3_9GAMM</name>
<protein>
    <submittedName>
        <fullName evidence="2">Protein kinase domain protein</fullName>
    </submittedName>
</protein>
<gene>
    <name evidence="2" type="ORF">Lche_0875</name>
</gene>
<comment type="caution">
    <text evidence="2">The sequence shown here is derived from an EMBL/GenBank/DDBJ whole genome shotgun (WGS) entry which is preliminary data.</text>
</comment>
<organism evidence="2 3">
    <name type="scientific">Legionella cherrii</name>
    <dbReference type="NCBI Taxonomy" id="28084"/>
    <lineage>
        <taxon>Bacteria</taxon>
        <taxon>Pseudomonadati</taxon>
        <taxon>Pseudomonadota</taxon>
        <taxon>Gammaproteobacteria</taxon>
        <taxon>Legionellales</taxon>
        <taxon>Legionellaceae</taxon>
        <taxon>Legionella</taxon>
    </lineage>
</organism>
<dbReference type="AlphaFoldDB" id="A0A0W0S5Y3"/>
<evidence type="ECO:0000313" key="3">
    <source>
        <dbReference type="Proteomes" id="UP000054921"/>
    </source>
</evidence>
<dbReference type="Pfam" id="PF00069">
    <property type="entry name" value="Pkinase"/>
    <property type="match status" value="1"/>
</dbReference>
<dbReference type="InterPro" id="IPR000719">
    <property type="entry name" value="Prot_kinase_dom"/>
</dbReference>
<dbReference type="GO" id="GO:0005524">
    <property type="term" value="F:ATP binding"/>
    <property type="evidence" value="ECO:0007669"/>
    <property type="project" value="InterPro"/>
</dbReference>
<dbReference type="OrthoDB" id="5650746at2"/>
<proteinExistence type="predicted"/>
<dbReference type="Gene3D" id="1.10.510.10">
    <property type="entry name" value="Transferase(Phosphotransferase) domain 1"/>
    <property type="match status" value="1"/>
</dbReference>
<dbReference type="SUPFAM" id="SSF56112">
    <property type="entry name" value="Protein kinase-like (PK-like)"/>
    <property type="match status" value="1"/>
</dbReference>
<sequence length="504" mass="58301">MTNKGKDKKSSSFTLFPVTQLNGTVVYYACDFSQELGHSVYMGHQCTLIHNEPIDFKPRRVNKEELIIDEKKPVSIKLYDDRQHPSPFQFYASQKALLNIEGRDVLIMDYIDGFHIYPDSSDNPELNQLTFFQAVDVSWQLILRLNHLHYNNTSGPPIVHGDIHGENVKIKMNAIMDAEEKRYKFEVSYLDLDYAKPIIRRPQIPQGTPEHIACEILQGDYSESSDFFALAPLLLSVFGAKNPLKKIIEFRNNNPHMKSDKLIRAFRELGFCSEGLFEHFDNKPSPFICELIKKFILQMGEKNKENRPSPDAVLEFFTALRQLLLLDEYDPLTADEDKGRYLLRLCVAAKEERWLTEKKYQTLFFSLDEHLQNRLITLMNQNQCIILYKIAQEKKTPVSLVNQLRAKIAVHLKEQIDLLGTSSWPNLLFFSSITRHDLQWLLDCYEHNDAAVFYSEEYKKTRKKLACCAEKNLVPLISIVTEGITSTIDSSTPSINEDRIHQIT</sequence>
<dbReference type="Proteomes" id="UP000054921">
    <property type="component" value="Unassembled WGS sequence"/>
</dbReference>
<dbReference type="RefSeq" id="WP_058387478.1">
    <property type="nucleotide sequence ID" value="NZ_LNXW01000013.1"/>
</dbReference>
<keyword evidence="2" id="KW-0808">Transferase</keyword>
<evidence type="ECO:0000313" key="2">
    <source>
        <dbReference type="EMBL" id="KTC78855.1"/>
    </source>
</evidence>
<dbReference type="STRING" id="28084.Lche_0875"/>
<dbReference type="EMBL" id="LNXW01000013">
    <property type="protein sequence ID" value="KTC78855.1"/>
    <property type="molecule type" value="Genomic_DNA"/>
</dbReference>
<dbReference type="InterPro" id="IPR011009">
    <property type="entry name" value="Kinase-like_dom_sf"/>
</dbReference>
<keyword evidence="2" id="KW-0418">Kinase</keyword>
<evidence type="ECO:0000259" key="1">
    <source>
        <dbReference type="PROSITE" id="PS50011"/>
    </source>
</evidence>
<feature type="domain" description="Protein kinase" evidence="1">
    <location>
        <begin position="1"/>
        <end position="324"/>
    </location>
</feature>
<dbReference type="PROSITE" id="PS50011">
    <property type="entry name" value="PROTEIN_KINASE_DOM"/>
    <property type="match status" value="1"/>
</dbReference>
<dbReference type="SMART" id="SM00220">
    <property type="entry name" value="S_TKc"/>
    <property type="match status" value="1"/>
</dbReference>
<dbReference type="GO" id="GO:0004672">
    <property type="term" value="F:protein kinase activity"/>
    <property type="evidence" value="ECO:0007669"/>
    <property type="project" value="InterPro"/>
</dbReference>
<accession>A0A0W0S5Y3</accession>
<reference evidence="2 3" key="1">
    <citation type="submission" date="2015-11" db="EMBL/GenBank/DDBJ databases">
        <title>Genomic analysis of 38 Legionella species identifies large and diverse effector repertoires.</title>
        <authorList>
            <person name="Burstein D."/>
            <person name="Amaro F."/>
            <person name="Zusman T."/>
            <person name="Lifshitz Z."/>
            <person name="Cohen O."/>
            <person name="Gilbert J.A."/>
            <person name="Pupko T."/>
            <person name="Shuman H.A."/>
            <person name="Segal G."/>
        </authorList>
    </citation>
    <scope>NUCLEOTIDE SEQUENCE [LARGE SCALE GENOMIC DNA]</scope>
    <source>
        <strain evidence="2 3">ORW</strain>
    </source>
</reference>
<dbReference type="PATRIC" id="fig|28084.5.peg.945"/>